<organism evidence="2 3">
    <name type="scientific">Forsythia ovata</name>
    <dbReference type="NCBI Taxonomy" id="205694"/>
    <lineage>
        <taxon>Eukaryota</taxon>
        <taxon>Viridiplantae</taxon>
        <taxon>Streptophyta</taxon>
        <taxon>Embryophyta</taxon>
        <taxon>Tracheophyta</taxon>
        <taxon>Spermatophyta</taxon>
        <taxon>Magnoliopsida</taxon>
        <taxon>eudicotyledons</taxon>
        <taxon>Gunneridae</taxon>
        <taxon>Pentapetalae</taxon>
        <taxon>asterids</taxon>
        <taxon>lamiids</taxon>
        <taxon>Lamiales</taxon>
        <taxon>Oleaceae</taxon>
        <taxon>Forsythieae</taxon>
        <taxon>Forsythia</taxon>
    </lineage>
</organism>
<feature type="region of interest" description="Disordered" evidence="1">
    <location>
        <begin position="1"/>
        <end position="22"/>
    </location>
</feature>
<name>A0ABD1VL86_9LAMI</name>
<dbReference type="AlphaFoldDB" id="A0ABD1VL86"/>
<evidence type="ECO:0000313" key="2">
    <source>
        <dbReference type="EMBL" id="KAL2538125.1"/>
    </source>
</evidence>
<sequence length="104" mass="11053">MPSSPARPAALFCPRASPSSSVTPFSLSCYRIFWDRNRVSQRRRGADVSTSGSGARGTVTVRTGVVPRFGDIEGRTVPSPPPQSSSSSSSMLKTGTFLKAYLAI</sequence>
<dbReference type="PROSITE" id="PS51257">
    <property type="entry name" value="PROKAR_LIPOPROTEIN"/>
    <property type="match status" value="1"/>
</dbReference>
<feature type="region of interest" description="Disordered" evidence="1">
    <location>
        <begin position="41"/>
        <end position="91"/>
    </location>
</feature>
<keyword evidence="3" id="KW-1185">Reference proteome</keyword>
<protein>
    <submittedName>
        <fullName evidence="2">Uncharacterized protein</fullName>
    </submittedName>
</protein>
<evidence type="ECO:0000313" key="3">
    <source>
        <dbReference type="Proteomes" id="UP001604277"/>
    </source>
</evidence>
<comment type="caution">
    <text evidence="2">The sequence shown here is derived from an EMBL/GenBank/DDBJ whole genome shotgun (WGS) entry which is preliminary data.</text>
</comment>
<reference evidence="3" key="1">
    <citation type="submission" date="2024-07" db="EMBL/GenBank/DDBJ databases">
        <title>Two chromosome-level genome assemblies of Korean endemic species Abeliophyllum distichum and Forsythia ovata (Oleaceae).</title>
        <authorList>
            <person name="Jang H."/>
        </authorList>
    </citation>
    <scope>NUCLEOTIDE SEQUENCE [LARGE SCALE GENOMIC DNA]</scope>
</reference>
<dbReference type="Proteomes" id="UP001604277">
    <property type="component" value="Unassembled WGS sequence"/>
</dbReference>
<proteinExistence type="predicted"/>
<feature type="compositionally biased region" description="Low complexity" evidence="1">
    <location>
        <begin position="56"/>
        <end position="68"/>
    </location>
</feature>
<accession>A0ABD1VL86</accession>
<dbReference type="EMBL" id="JBFOLJ010000005">
    <property type="protein sequence ID" value="KAL2538125.1"/>
    <property type="molecule type" value="Genomic_DNA"/>
</dbReference>
<evidence type="ECO:0000256" key="1">
    <source>
        <dbReference type="SAM" id="MobiDB-lite"/>
    </source>
</evidence>
<gene>
    <name evidence="2" type="ORF">Fot_19516</name>
</gene>